<evidence type="ECO:0000313" key="1">
    <source>
        <dbReference type="EMBL" id="BCD45969.1"/>
    </source>
</evidence>
<dbReference type="SUPFAM" id="SSF53474">
    <property type="entry name" value="alpha/beta-Hydrolases"/>
    <property type="match status" value="1"/>
</dbReference>
<evidence type="ECO:0008006" key="3">
    <source>
        <dbReference type="Google" id="ProtNLM"/>
    </source>
</evidence>
<evidence type="ECO:0000313" key="2">
    <source>
        <dbReference type="Proteomes" id="UP000509742"/>
    </source>
</evidence>
<proteinExistence type="predicted"/>
<dbReference type="PANTHER" id="PTHR47751">
    <property type="entry name" value="SUPERFAMILY HYDROLASE, PUTATIVE (AFU_ORTHOLOGUE AFUA_2G16580)-RELATED"/>
    <property type="match status" value="1"/>
</dbReference>
<name>A0ABM7KZY1_9HELI</name>
<dbReference type="InterPro" id="IPR029058">
    <property type="entry name" value="AB_hydrolase_fold"/>
</dbReference>
<sequence>MVCSPICLLKTLAAVDYLQTRFFVNPEEIGVLGICASGGFALAAAKIDLYIKAVATISM</sequence>
<gene>
    <name evidence="1" type="ORF">NHP190020_10080</name>
</gene>
<dbReference type="InterPro" id="IPR051411">
    <property type="entry name" value="Polyketide_trans_af380"/>
</dbReference>
<dbReference type="EMBL" id="AP023036">
    <property type="protein sequence ID" value="BCD45969.1"/>
    <property type="molecule type" value="Genomic_DNA"/>
</dbReference>
<dbReference type="Proteomes" id="UP000509742">
    <property type="component" value="Chromosome"/>
</dbReference>
<reference evidence="1 2" key="1">
    <citation type="submission" date="2020-04" db="EMBL/GenBank/DDBJ databases">
        <title>Genomic analysis of gastric non-Helicobacter pylori Helicobacters isolated in Japan.</title>
        <authorList>
            <person name="Suzuki M."/>
            <person name="Rimbara E."/>
        </authorList>
    </citation>
    <scope>NUCLEOTIDE SEQUENCE [LARGE SCALE GENOMIC DNA]</scope>
    <source>
        <strain evidence="1 2">NHP19-0020</strain>
    </source>
</reference>
<accession>A0ABM7KZY1</accession>
<keyword evidence="2" id="KW-1185">Reference proteome</keyword>
<dbReference type="PANTHER" id="PTHR47751:SF1">
    <property type="entry name" value="SUPERFAMILY HYDROLASE, PUTATIVE (AFU_ORTHOLOGUE AFUA_2G16580)-RELATED"/>
    <property type="match status" value="1"/>
</dbReference>
<protein>
    <recommendedName>
        <fullName evidence="3">Dienelactone hydrolase domain-containing protein</fullName>
    </recommendedName>
</protein>
<organism evidence="1 2">
    <name type="scientific">Helicobacter suis</name>
    <dbReference type="NCBI Taxonomy" id="104628"/>
    <lineage>
        <taxon>Bacteria</taxon>
        <taxon>Pseudomonadati</taxon>
        <taxon>Campylobacterota</taxon>
        <taxon>Epsilonproteobacteria</taxon>
        <taxon>Campylobacterales</taxon>
        <taxon>Helicobacteraceae</taxon>
        <taxon>Helicobacter</taxon>
    </lineage>
</organism>
<dbReference type="Gene3D" id="3.40.50.1820">
    <property type="entry name" value="alpha/beta hydrolase"/>
    <property type="match status" value="1"/>
</dbReference>